<reference evidence="2 3" key="1">
    <citation type="submission" date="2019-10" db="EMBL/GenBank/DDBJ databases">
        <authorList>
            <person name="Palmer J.M."/>
        </authorList>
    </citation>
    <scope>NUCLEOTIDE SEQUENCE [LARGE SCALE GENOMIC DNA]</scope>
    <source>
        <strain evidence="2 3">TWF696</strain>
    </source>
</reference>
<evidence type="ECO:0000313" key="3">
    <source>
        <dbReference type="Proteomes" id="UP001375240"/>
    </source>
</evidence>
<evidence type="ECO:0000256" key="1">
    <source>
        <dbReference type="SAM" id="SignalP"/>
    </source>
</evidence>
<name>A0AAV9UTB4_9PEZI</name>
<gene>
    <name evidence="2" type="ORF">TWF696_006699</name>
</gene>
<comment type="caution">
    <text evidence="2">The sequence shown here is derived from an EMBL/GenBank/DDBJ whole genome shotgun (WGS) entry which is preliminary data.</text>
</comment>
<feature type="chain" id="PRO_5043575321" evidence="1">
    <location>
        <begin position="23"/>
        <end position="279"/>
    </location>
</feature>
<sequence>MLTSTLGSAVLPLALLSIRASAYTLWFYSDANCLSDAVLTHTINSTQVLDSGCEMIPADVRDSIITAYLALDSTDTNLNYAATLYSDARCAVVGASMPAETCADASFGVMSFDVSSSTTTFDFGTLGAAAYNPSNGGAVSTGPSSGTSNDTVMVDQVDLMSEIGSSGDVISVDLNGAGLPVGSTDPDDCTTVKEQVYNVDNDENGVADGRIHESAAIDELGNESYQKIEVDFASDLTGADAIMDGPVVAYNPTTNDPWAADVGLDGTSGAAPVVANNAQ</sequence>
<dbReference type="Proteomes" id="UP001375240">
    <property type="component" value="Unassembled WGS sequence"/>
</dbReference>
<evidence type="ECO:0000313" key="2">
    <source>
        <dbReference type="EMBL" id="KAK6346577.1"/>
    </source>
</evidence>
<dbReference type="AlphaFoldDB" id="A0AAV9UTB4"/>
<accession>A0AAV9UTB4</accession>
<keyword evidence="1" id="KW-0732">Signal</keyword>
<organism evidence="2 3">
    <name type="scientific">Orbilia brochopaga</name>
    <dbReference type="NCBI Taxonomy" id="3140254"/>
    <lineage>
        <taxon>Eukaryota</taxon>
        <taxon>Fungi</taxon>
        <taxon>Dikarya</taxon>
        <taxon>Ascomycota</taxon>
        <taxon>Pezizomycotina</taxon>
        <taxon>Orbiliomycetes</taxon>
        <taxon>Orbiliales</taxon>
        <taxon>Orbiliaceae</taxon>
        <taxon>Orbilia</taxon>
    </lineage>
</organism>
<protein>
    <submittedName>
        <fullName evidence="2">Uncharacterized protein</fullName>
    </submittedName>
</protein>
<proteinExistence type="predicted"/>
<dbReference type="EMBL" id="JAVHNQ010000005">
    <property type="protein sequence ID" value="KAK6346577.1"/>
    <property type="molecule type" value="Genomic_DNA"/>
</dbReference>
<keyword evidence="3" id="KW-1185">Reference proteome</keyword>
<feature type="signal peptide" evidence="1">
    <location>
        <begin position="1"/>
        <end position="22"/>
    </location>
</feature>